<accession>A0A8D8BP00</accession>
<reference evidence="1" key="1">
    <citation type="submission" date="2021-05" db="EMBL/GenBank/DDBJ databases">
        <authorList>
            <person name="Alioto T."/>
            <person name="Alioto T."/>
            <person name="Gomez Garrido J."/>
        </authorList>
    </citation>
    <scope>NUCLEOTIDE SEQUENCE</scope>
</reference>
<proteinExistence type="predicted"/>
<name>A0A8D8BP00_CULPI</name>
<sequence>MNMFELPSGPVFRKMIGFDANWRPFAVQNWPIWGIHGEVNCICWAPCCCSGLNSCAVGIVACETWTHCWPEAAAAAACCCVSVVTLCCWPAADMLVPIFWICTFWPAWLAAAADAASVSCFWTSGLNSSACD</sequence>
<evidence type="ECO:0000313" key="1">
    <source>
        <dbReference type="EMBL" id="CAG6479176.1"/>
    </source>
</evidence>
<dbReference type="EMBL" id="HBUE01084609">
    <property type="protein sequence ID" value="CAG6479176.1"/>
    <property type="molecule type" value="Transcribed_RNA"/>
</dbReference>
<protein>
    <submittedName>
        <fullName evidence="1">(northern house mosquito) hypothetical protein</fullName>
    </submittedName>
</protein>
<dbReference type="EMBL" id="HBUE01270794">
    <property type="protein sequence ID" value="CAG6563835.1"/>
    <property type="molecule type" value="Transcribed_RNA"/>
</dbReference>
<dbReference type="AlphaFoldDB" id="A0A8D8BP00"/>
<dbReference type="EMBL" id="HBUE01165506">
    <property type="protein sequence ID" value="CAG6512382.1"/>
    <property type="molecule type" value="Transcribed_RNA"/>
</dbReference>
<organism evidence="1">
    <name type="scientific">Culex pipiens</name>
    <name type="common">House mosquito</name>
    <dbReference type="NCBI Taxonomy" id="7175"/>
    <lineage>
        <taxon>Eukaryota</taxon>
        <taxon>Metazoa</taxon>
        <taxon>Ecdysozoa</taxon>
        <taxon>Arthropoda</taxon>
        <taxon>Hexapoda</taxon>
        <taxon>Insecta</taxon>
        <taxon>Pterygota</taxon>
        <taxon>Neoptera</taxon>
        <taxon>Endopterygota</taxon>
        <taxon>Diptera</taxon>
        <taxon>Nematocera</taxon>
        <taxon>Culicoidea</taxon>
        <taxon>Culicidae</taxon>
        <taxon>Culicinae</taxon>
        <taxon>Culicini</taxon>
        <taxon>Culex</taxon>
        <taxon>Culex</taxon>
    </lineage>
</organism>